<evidence type="ECO:0000256" key="2">
    <source>
        <dbReference type="ARBA" id="ARBA00010846"/>
    </source>
</evidence>
<dbReference type="EMBL" id="OZ075135">
    <property type="protein sequence ID" value="CAL4997499.1"/>
    <property type="molecule type" value="Genomic_DNA"/>
</dbReference>
<gene>
    <name evidence="5" type="ORF">URODEC1_LOCUS63421</name>
</gene>
<dbReference type="Pfam" id="PF22486">
    <property type="entry name" value="MATH_2"/>
    <property type="match status" value="1"/>
</dbReference>
<dbReference type="InterPro" id="IPR045005">
    <property type="entry name" value="BPM1-6"/>
</dbReference>
<dbReference type="InterPro" id="IPR011333">
    <property type="entry name" value="SKP1/BTB/POZ_sf"/>
</dbReference>
<comment type="similarity">
    <text evidence="2">Belongs to the Tdpoz family.</text>
</comment>
<dbReference type="Gene3D" id="3.30.710.10">
    <property type="entry name" value="Potassium Channel Kv1.1, Chain A"/>
    <property type="match status" value="1"/>
</dbReference>
<dbReference type="SMART" id="SM00225">
    <property type="entry name" value="BTB"/>
    <property type="match status" value="1"/>
</dbReference>
<name>A0ABC9BAS8_9POAL</name>
<evidence type="ECO:0000313" key="6">
    <source>
        <dbReference type="Proteomes" id="UP001497457"/>
    </source>
</evidence>
<dbReference type="SUPFAM" id="SSF54695">
    <property type="entry name" value="POZ domain"/>
    <property type="match status" value="1"/>
</dbReference>
<dbReference type="CDD" id="cd00121">
    <property type="entry name" value="MATH"/>
    <property type="match status" value="1"/>
</dbReference>
<comment type="pathway">
    <text evidence="1">Protein modification; protein ubiquitination.</text>
</comment>
<dbReference type="InterPro" id="IPR056423">
    <property type="entry name" value="BACK_BPM_SPOP"/>
</dbReference>
<dbReference type="Gene3D" id="1.25.40.420">
    <property type="match status" value="1"/>
</dbReference>
<feature type="domain" description="MATH" evidence="4">
    <location>
        <begin position="18"/>
        <end position="75"/>
    </location>
</feature>
<dbReference type="PROSITE" id="PS50144">
    <property type="entry name" value="MATH"/>
    <property type="match status" value="1"/>
</dbReference>
<organism evidence="5 6">
    <name type="scientific">Urochloa decumbens</name>
    <dbReference type="NCBI Taxonomy" id="240449"/>
    <lineage>
        <taxon>Eukaryota</taxon>
        <taxon>Viridiplantae</taxon>
        <taxon>Streptophyta</taxon>
        <taxon>Embryophyta</taxon>
        <taxon>Tracheophyta</taxon>
        <taxon>Spermatophyta</taxon>
        <taxon>Magnoliopsida</taxon>
        <taxon>Liliopsida</taxon>
        <taxon>Poales</taxon>
        <taxon>Poaceae</taxon>
        <taxon>PACMAD clade</taxon>
        <taxon>Panicoideae</taxon>
        <taxon>Panicodae</taxon>
        <taxon>Paniceae</taxon>
        <taxon>Melinidinae</taxon>
        <taxon>Urochloa</taxon>
    </lineage>
</organism>
<dbReference type="PROSITE" id="PS50097">
    <property type="entry name" value="BTB"/>
    <property type="match status" value="1"/>
</dbReference>
<evidence type="ECO:0000259" key="4">
    <source>
        <dbReference type="PROSITE" id="PS50144"/>
    </source>
</evidence>
<dbReference type="Proteomes" id="UP001497457">
    <property type="component" value="Chromosome 25rd"/>
</dbReference>
<proteinExistence type="inferred from homology"/>
<accession>A0ABC9BAS8</accession>
<reference evidence="5" key="1">
    <citation type="submission" date="2024-10" db="EMBL/GenBank/DDBJ databases">
        <authorList>
            <person name="Ryan C."/>
        </authorList>
    </citation>
    <scope>NUCLEOTIDE SEQUENCE [LARGE SCALE GENOMIC DNA]</scope>
</reference>
<protein>
    <submittedName>
        <fullName evidence="5">Uncharacterized protein</fullName>
    </submittedName>
</protein>
<evidence type="ECO:0000256" key="1">
    <source>
        <dbReference type="ARBA" id="ARBA00004906"/>
    </source>
</evidence>
<dbReference type="PANTHER" id="PTHR26379:SF433">
    <property type="entry name" value="OS08G0226800 PROTEIN"/>
    <property type="match status" value="1"/>
</dbReference>
<dbReference type="Pfam" id="PF00651">
    <property type="entry name" value="BTB"/>
    <property type="match status" value="1"/>
</dbReference>
<dbReference type="SUPFAM" id="SSF49599">
    <property type="entry name" value="TRAF domain-like"/>
    <property type="match status" value="1"/>
</dbReference>
<dbReference type="InterPro" id="IPR008974">
    <property type="entry name" value="TRAF-like"/>
</dbReference>
<evidence type="ECO:0000259" key="3">
    <source>
        <dbReference type="PROSITE" id="PS50097"/>
    </source>
</evidence>
<dbReference type="Pfam" id="PF24570">
    <property type="entry name" value="BACK_BPM_SPOP"/>
    <property type="match status" value="1"/>
</dbReference>
<evidence type="ECO:0000313" key="5">
    <source>
        <dbReference type="EMBL" id="CAL4997499.1"/>
    </source>
</evidence>
<dbReference type="InterPro" id="IPR002083">
    <property type="entry name" value="MATH/TRAF_dom"/>
</dbReference>
<keyword evidence="6" id="KW-1185">Reference proteome</keyword>
<dbReference type="PANTHER" id="PTHR26379">
    <property type="entry name" value="BTB/POZ AND MATH DOMAIN-CONTAINING PROTEIN 1"/>
    <property type="match status" value="1"/>
</dbReference>
<dbReference type="Gene3D" id="2.60.210.10">
    <property type="entry name" value="Apoptosis, Tumor Necrosis Factor Receptor Associated Protein 2, Chain A"/>
    <property type="match status" value="1"/>
</dbReference>
<dbReference type="InterPro" id="IPR000210">
    <property type="entry name" value="BTB/POZ_dom"/>
</dbReference>
<dbReference type="AlphaFoldDB" id="A0ABC9BAS8"/>
<feature type="domain" description="BTB" evidence="3">
    <location>
        <begin position="141"/>
        <end position="204"/>
    </location>
</feature>
<sequence length="299" mass="33268">MPSASKKTASRCTTEAARGTHLLEIVGYSHKRGLGVGKFVRSRTFTVGGYDWAMCFYPDGLNESSQEYVSIYLELMSENAEARAFYSLNDYVRDDCLAIECNLVVAKEAHVSDIVVDSEIEVPPCDIPEHFAKLLDHNDGADVTFSVQGEIIKAHKTILAARSPVFKAQFYGQMRESRMGHVTVEDIQPVIFRALLRFIYTGSLHGMGDDLVGDDYRDTLWHLLAAADRYAMDRLKLLCQSILSKNFHVETVAATLALADQHNCDKLKEVCIEFITTGDMNAVVATQGYANLKRVALLS</sequence>